<feature type="domain" description="GIY-YIG" evidence="2">
    <location>
        <begin position="1"/>
        <end position="76"/>
    </location>
</feature>
<dbReference type="CDD" id="cd10449">
    <property type="entry name" value="GIY-YIG_SLX1_like"/>
    <property type="match status" value="1"/>
</dbReference>
<accession>A0A923E3G3</accession>
<dbReference type="Gene3D" id="3.40.1440.10">
    <property type="entry name" value="GIY-YIG endonuclease"/>
    <property type="match status" value="1"/>
</dbReference>
<comment type="similarity">
    <text evidence="1">Belongs to the UPF0213 family.</text>
</comment>
<dbReference type="PANTHER" id="PTHR34477:SF5">
    <property type="entry name" value="BSL5627 PROTEIN"/>
    <property type="match status" value="1"/>
</dbReference>
<dbReference type="PROSITE" id="PS50164">
    <property type="entry name" value="GIY_YIG"/>
    <property type="match status" value="1"/>
</dbReference>
<dbReference type="Pfam" id="PF01541">
    <property type="entry name" value="GIY-YIG"/>
    <property type="match status" value="1"/>
</dbReference>
<proteinExistence type="inferred from homology"/>
<dbReference type="PANTHER" id="PTHR34477">
    <property type="entry name" value="UPF0213 PROTEIN YHBQ"/>
    <property type="match status" value="1"/>
</dbReference>
<organism evidence="3 4">
    <name type="scientific">Pedobacter planticolens</name>
    <dbReference type="NCBI Taxonomy" id="2679964"/>
    <lineage>
        <taxon>Bacteria</taxon>
        <taxon>Pseudomonadati</taxon>
        <taxon>Bacteroidota</taxon>
        <taxon>Sphingobacteriia</taxon>
        <taxon>Sphingobacteriales</taxon>
        <taxon>Sphingobacteriaceae</taxon>
        <taxon>Pedobacter</taxon>
    </lineage>
</organism>
<evidence type="ECO:0000256" key="1">
    <source>
        <dbReference type="ARBA" id="ARBA00007435"/>
    </source>
</evidence>
<sequence length="83" mass="9688">MFYLYILYSKARDRYYVGSTGDLVDRLKTHNSNHSGFTGHTGDWVVVYKEVFDAKEKAYAKERAIKKWKSRKMIEKLISSACS</sequence>
<dbReference type="InterPro" id="IPR050190">
    <property type="entry name" value="UPF0213_domain"/>
</dbReference>
<dbReference type="SUPFAM" id="SSF82771">
    <property type="entry name" value="GIY-YIG endonuclease"/>
    <property type="match status" value="1"/>
</dbReference>
<evidence type="ECO:0000259" key="2">
    <source>
        <dbReference type="PROSITE" id="PS50164"/>
    </source>
</evidence>
<dbReference type="AlphaFoldDB" id="A0A923E3G3"/>
<protein>
    <submittedName>
        <fullName evidence="3">GIY-YIG nuclease family protein</fullName>
    </submittedName>
</protein>
<dbReference type="EMBL" id="WNXD01000002">
    <property type="protein sequence ID" value="MBB2146737.1"/>
    <property type="molecule type" value="Genomic_DNA"/>
</dbReference>
<dbReference type="Proteomes" id="UP000601055">
    <property type="component" value="Unassembled WGS sequence"/>
</dbReference>
<dbReference type="InterPro" id="IPR000305">
    <property type="entry name" value="GIY-YIG_endonuc"/>
</dbReference>
<gene>
    <name evidence="3" type="ORF">GM921_14635</name>
</gene>
<dbReference type="RefSeq" id="WP_182923375.1">
    <property type="nucleotide sequence ID" value="NZ_WNXD01000002.1"/>
</dbReference>
<keyword evidence="4" id="KW-1185">Reference proteome</keyword>
<evidence type="ECO:0000313" key="3">
    <source>
        <dbReference type="EMBL" id="MBB2146737.1"/>
    </source>
</evidence>
<reference evidence="3" key="1">
    <citation type="submission" date="2019-11" db="EMBL/GenBank/DDBJ databases">
        <title>Description of Pedobacter sp. LMG 31464T.</title>
        <authorList>
            <person name="Carlier A."/>
            <person name="Qi S."/>
            <person name="Vandamme P."/>
        </authorList>
    </citation>
    <scope>NUCLEOTIDE SEQUENCE</scope>
    <source>
        <strain evidence="3">LMG 31464</strain>
    </source>
</reference>
<comment type="caution">
    <text evidence="3">The sequence shown here is derived from an EMBL/GenBank/DDBJ whole genome shotgun (WGS) entry which is preliminary data.</text>
</comment>
<dbReference type="InterPro" id="IPR035901">
    <property type="entry name" value="GIY-YIG_endonuc_sf"/>
</dbReference>
<evidence type="ECO:0000313" key="4">
    <source>
        <dbReference type="Proteomes" id="UP000601055"/>
    </source>
</evidence>
<name>A0A923E3G3_9SPHI</name>